<keyword evidence="1" id="KW-0472">Membrane</keyword>
<feature type="transmembrane region" description="Helical" evidence="1">
    <location>
        <begin position="83"/>
        <end position="100"/>
    </location>
</feature>
<gene>
    <name evidence="2" type="ORF">SAMN05216490_1985</name>
</gene>
<dbReference type="OrthoDB" id="796739at2"/>
<keyword evidence="1" id="KW-0812">Transmembrane</keyword>
<evidence type="ECO:0000256" key="1">
    <source>
        <dbReference type="SAM" id="Phobius"/>
    </source>
</evidence>
<protein>
    <recommendedName>
        <fullName evidence="4">DUF4199 domain-containing protein</fullName>
    </recommendedName>
</protein>
<evidence type="ECO:0000313" key="3">
    <source>
        <dbReference type="Proteomes" id="UP000199679"/>
    </source>
</evidence>
<name>A0A1H1VRH6_MUCMA</name>
<dbReference type="RefSeq" id="WP_091371740.1">
    <property type="nucleotide sequence ID" value="NZ_LT629740.1"/>
</dbReference>
<dbReference type="Proteomes" id="UP000199679">
    <property type="component" value="Chromosome I"/>
</dbReference>
<sequence length="173" mass="18603">MRSTLKYGIITGAVVGIFAISFFSIVNCVNNSEGWGIQAANIRGISGLLTILIQATGIYVAMQAIKKQQNNSLTYGQALKTGILIAVLTAVITALFSFIYCEFINPGYAQYMVAEAQKVMIAKGETQQQIITDSAAVRKEFSTGAQIGESLVGQFFVGTVISLIMGLFIKTKK</sequence>
<feature type="transmembrane region" description="Helical" evidence="1">
    <location>
        <begin position="151"/>
        <end position="169"/>
    </location>
</feature>
<accession>A0A1H1VRH6</accession>
<dbReference type="InterPro" id="IPR025250">
    <property type="entry name" value="DUF4199"/>
</dbReference>
<dbReference type="EMBL" id="LT629740">
    <property type="protein sequence ID" value="SDS87041.1"/>
    <property type="molecule type" value="Genomic_DNA"/>
</dbReference>
<organism evidence="2 3">
    <name type="scientific">Mucilaginibacter mallensis</name>
    <dbReference type="NCBI Taxonomy" id="652787"/>
    <lineage>
        <taxon>Bacteria</taxon>
        <taxon>Pseudomonadati</taxon>
        <taxon>Bacteroidota</taxon>
        <taxon>Sphingobacteriia</taxon>
        <taxon>Sphingobacteriales</taxon>
        <taxon>Sphingobacteriaceae</taxon>
        <taxon>Mucilaginibacter</taxon>
    </lineage>
</organism>
<proteinExistence type="predicted"/>
<reference evidence="2 3" key="1">
    <citation type="submission" date="2016-10" db="EMBL/GenBank/DDBJ databases">
        <authorList>
            <person name="de Groot N.N."/>
        </authorList>
    </citation>
    <scope>NUCLEOTIDE SEQUENCE [LARGE SCALE GENOMIC DNA]</scope>
    <source>
        <strain evidence="2 3">MP1X4</strain>
    </source>
</reference>
<dbReference type="Pfam" id="PF13858">
    <property type="entry name" value="DUF4199"/>
    <property type="match status" value="1"/>
</dbReference>
<feature type="transmembrane region" description="Helical" evidence="1">
    <location>
        <begin position="45"/>
        <end position="62"/>
    </location>
</feature>
<evidence type="ECO:0008006" key="4">
    <source>
        <dbReference type="Google" id="ProtNLM"/>
    </source>
</evidence>
<evidence type="ECO:0000313" key="2">
    <source>
        <dbReference type="EMBL" id="SDS87041.1"/>
    </source>
</evidence>
<feature type="transmembrane region" description="Helical" evidence="1">
    <location>
        <begin position="7"/>
        <end position="25"/>
    </location>
</feature>
<dbReference type="AlphaFoldDB" id="A0A1H1VRH6"/>
<keyword evidence="1" id="KW-1133">Transmembrane helix</keyword>
<keyword evidence="3" id="KW-1185">Reference proteome</keyword>
<dbReference type="STRING" id="652787.SAMN05216490_1985"/>